<reference evidence="2 3" key="1">
    <citation type="journal article" date="2019" name="Nat. Microbiol.">
        <title>Mediterranean grassland soil C-N compound turnover is dependent on rainfall and depth, and is mediated by genomically divergent microorganisms.</title>
        <authorList>
            <person name="Diamond S."/>
            <person name="Andeer P.F."/>
            <person name="Li Z."/>
            <person name="Crits-Christoph A."/>
            <person name="Burstein D."/>
            <person name="Anantharaman K."/>
            <person name="Lane K.R."/>
            <person name="Thomas B.C."/>
            <person name="Pan C."/>
            <person name="Northen T.R."/>
            <person name="Banfield J.F."/>
        </authorList>
    </citation>
    <scope>NUCLEOTIDE SEQUENCE [LARGE SCALE GENOMIC DNA]</scope>
    <source>
        <strain evidence="2">WS_11</strain>
    </source>
</reference>
<feature type="transmembrane region" description="Helical" evidence="1">
    <location>
        <begin position="346"/>
        <end position="367"/>
    </location>
</feature>
<dbReference type="PANTHER" id="PTHR16214:SF3">
    <property type="entry name" value="TRANSMEMBRANE PROTEIN 260"/>
    <property type="match status" value="1"/>
</dbReference>
<keyword evidence="1" id="KW-1133">Transmembrane helix</keyword>
<dbReference type="InterPro" id="IPR052724">
    <property type="entry name" value="GT117_domain-containing"/>
</dbReference>
<dbReference type="EMBL" id="VBPB01000248">
    <property type="protein sequence ID" value="TMQ70116.1"/>
    <property type="molecule type" value="Genomic_DNA"/>
</dbReference>
<feature type="transmembrane region" description="Helical" evidence="1">
    <location>
        <begin position="72"/>
        <end position="96"/>
    </location>
</feature>
<sequence length="682" mass="74538">MTTSRVSFGTAAVAFAVYAFSASRTITWWEGSSYPLAACTLGITGSPGSLMVTLLGWLATRVPVVHPVAFQLNLFAGLIVACVVGLVTRLSIVLATPEDRPAGAREHLAGAVAGLVLAFSASLWTYAVQFTPYGLTALFTALILTAAVAWWRRAESSDAPTWLFVIFLLFGLDFSVHRTNLLLLPAALIWISLGRPSLWRRPGPWAAVLTGLTLGLAFQLVLIPLARRDPLFNIDDPRDLSSLWSYVAMDRVGGGFLIQLFPRNADFVGVQLVDYARFLKSNLWPALPGRARALPILLGLLGWVAALRLAPRAGLGWLAFYLAASLGAVVYFNLPAHYFRTMDRHYLPSLVVFVPLIGVAVATALRFVAGTRGGGRERLALGLGGLLLLVPAGEWAVNRSACDLSRIRFAETYSRDVLETLPRNAILLTNGDNDTFPLWYLQQVEGVRRDVTVINLPSTNMRSYLGQLRRRDSTLAHLLVDEQGTGILAPVPVTDSLVILPVPPDGAFGLADSMTPPQSITLRLGGELYGSDRAVLDLLQLNRWRRPVCLASTVGRDDLPWLWPYAHLEGLSFRILPSTDPEALDIDRLRQVLLTQVRYAGVADSTIRMDSDNRGLCANYAAALAQLARRELARSDAARCMATLDFLERRLPPKRLGYPEDSFEPMRMSARQLAGMAKGKGS</sequence>
<protein>
    <submittedName>
        <fullName evidence="2">DUF2723 domain-containing protein</fullName>
    </submittedName>
</protein>
<accession>A0A538U2J9</accession>
<dbReference type="AlphaFoldDB" id="A0A538U2J9"/>
<dbReference type="Pfam" id="PF11028">
    <property type="entry name" value="TMEM260-like"/>
    <property type="match status" value="1"/>
</dbReference>
<name>A0A538U2J9_UNCEI</name>
<feature type="transmembrane region" description="Helical" evidence="1">
    <location>
        <begin position="205"/>
        <end position="223"/>
    </location>
</feature>
<evidence type="ECO:0000256" key="1">
    <source>
        <dbReference type="SAM" id="Phobius"/>
    </source>
</evidence>
<feature type="transmembrane region" description="Helical" evidence="1">
    <location>
        <begin position="379"/>
        <end position="397"/>
    </location>
</feature>
<feature type="transmembrane region" description="Helical" evidence="1">
    <location>
        <begin position="108"/>
        <end position="127"/>
    </location>
</feature>
<gene>
    <name evidence="2" type="ORF">E6K81_13350</name>
</gene>
<dbReference type="PANTHER" id="PTHR16214">
    <property type="entry name" value="TRANSMEMBRANE PROTEIN 260"/>
    <property type="match status" value="1"/>
</dbReference>
<feature type="transmembrane region" description="Helical" evidence="1">
    <location>
        <begin position="293"/>
        <end position="310"/>
    </location>
</feature>
<feature type="transmembrane region" description="Helical" evidence="1">
    <location>
        <begin position="34"/>
        <end position="60"/>
    </location>
</feature>
<evidence type="ECO:0000313" key="3">
    <source>
        <dbReference type="Proteomes" id="UP000319771"/>
    </source>
</evidence>
<keyword evidence="1" id="KW-0472">Membrane</keyword>
<dbReference type="InterPro" id="IPR021280">
    <property type="entry name" value="TMEM260-like"/>
</dbReference>
<evidence type="ECO:0000313" key="2">
    <source>
        <dbReference type="EMBL" id="TMQ70116.1"/>
    </source>
</evidence>
<organism evidence="2 3">
    <name type="scientific">Eiseniibacteriota bacterium</name>
    <dbReference type="NCBI Taxonomy" id="2212470"/>
    <lineage>
        <taxon>Bacteria</taxon>
        <taxon>Candidatus Eiseniibacteriota</taxon>
    </lineage>
</organism>
<feature type="transmembrane region" description="Helical" evidence="1">
    <location>
        <begin position="163"/>
        <end position="193"/>
    </location>
</feature>
<keyword evidence="1" id="KW-0812">Transmembrane</keyword>
<feature type="transmembrane region" description="Helical" evidence="1">
    <location>
        <begin position="133"/>
        <end position="151"/>
    </location>
</feature>
<feature type="transmembrane region" description="Helical" evidence="1">
    <location>
        <begin position="317"/>
        <end position="334"/>
    </location>
</feature>
<feature type="transmembrane region" description="Helical" evidence="1">
    <location>
        <begin position="6"/>
        <end position="22"/>
    </location>
</feature>
<dbReference type="Proteomes" id="UP000319771">
    <property type="component" value="Unassembled WGS sequence"/>
</dbReference>
<proteinExistence type="predicted"/>
<comment type="caution">
    <text evidence="2">The sequence shown here is derived from an EMBL/GenBank/DDBJ whole genome shotgun (WGS) entry which is preliminary data.</text>
</comment>